<dbReference type="GO" id="GO:0003924">
    <property type="term" value="F:GTPase activity"/>
    <property type="evidence" value="ECO:0007669"/>
    <property type="project" value="InterPro"/>
</dbReference>
<dbReference type="Gene3D" id="3.30.230.10">
    <property type="match status" value="1"/>
</dbReference>
<dbReference type="SUPFAM" id="SSF54211">
    <property type="entry name" value="Ribosomal protein S5 domain 2-like"/>
    <property type="match status" value="1"/>
</dbReference>
<dbReference type="InterPro" id="IPR014721">
    <property type="entry name" value="Ribsml_uS5_D2-typ_fold_subgr"/>
</dbReference>
<dbReference type="InterPro" id="IPR047872">
    <property type="entry name" value="EFG_IV"/>
</dbReference>
<dbReference type="InterPro" id="IPR005517">
    <property type="entry name" value="Transl_elong_EFG/EF2_IV"/>
</dbReference>
<gene>
    <name evidence="6" type="primary">fusA_2</name>
    <name evidence="6" type="ORF">ROA7745_03972</name>
</gene>
<keyword evidence="3" id="KW-0648">Protein biosynthesis</keyword>
<dbReference type="InterPro" id="IPR041095">
    <property type="entry name" value="EFG_II"/>
</dbReference>
<dbReference type="InterPro" id="IPR027417">
    <property type="entry name" value="P-loop_NTPase"/>
</dbReference>
<dbReference type="AlphaFoldDB" id="A0A1X7BWT8"/>
<evidence type="ECO:0000256" key="4">
    <source>
        <dbReference type="ARBA" id="ARBA00023134"/>
    </source>
</evidence>
<reference evidence="6 7" key="1">
    <citation type="submission" date="2017-03" db="EMBL/GenBank/DDBJ databases">
        <authorList>
            <person name="Afonso C.L."/>
            <person name="Miller P.J."/>
            <person name="Scott M.A."/>
            <person name="Spackman E."/>
            <person name="Goraichik I."/>
            <person name="Dimitrov K.M."/>
            <person name="Suarez D.L."/>
            <person name="Swayne D.E."/>
        </authorList>
    </citation>
    <scope>NUCLEOTIDE SEQUENCE [LARGE SCALE GENOMIC DNA]</scope>
    <source>
        <strain evidence="6 7">CECT 7745</strain>
    </source>
</reference>
<protein>
    <submittedName>
        <fullName evidence="6">Elongation factor G</fullName>
    </submittedName>
</protein>
<dbReference type="RefSeq" id="WP_085802016.1">
    <property type="nucleotide sequence ID" value="NZ_FWXB01000020.1"/>
</dbReference>
<dbReference type="Gene3D" id="3.30.70.870">
    <property type="entry name" value="Elongation Factor G (Translational Gtpase), domain 3"/>
    <property type="match status" value="1"/>
</dbReference>
<dbReference type="GO" id="GO:0032790">
    <property type="term" value="P:ribosome disassembly"/>
    <property type="evidence" value="ECO:0007669"/>
    <property type="project" value="TreeGrafter"/>
</dbReference>
<feature type="domain" description="Translation elongation factor EFG/EF2" evidence="5">
    <location>
        <begin position="427"/>
        <end position="544"/>
    </location>
</feature>
<dbReference type="Gene3D" id="3.30.70.240">
    <property type="match status" value="1"/>
</dbReference>
<keyword evidence="7" id="KW-1185">Reference proteome</keyword>
<organism evidence="6 7">
    <name type="scientific">Roseovarius aestuarii</name>
    <dbReference type="NCBI Taxonomy" id="475083"/>
    <lineage>
        <taxon>Bacteria</taxon>
        <taxon>Pseudomonadati</taxon>
        <taxon>Pseudomonadota</taxon>
        <taxon>Alphaproteobacteria</taxon>
        <taxon>Rhodobacterales</taxon>
        <taxon>Roseobacteraceae</taxon>
        <taxon>Roseovarius</taxon>
    </lineage>
</organism>
<dbReference type="Pfam" id="PF00679">
    <property type="entry name" value="EFG_C"/>
    <property type="match status" value="1"/>
</dbReference>
<dbReference type="EMBL" id="FWXB01000020">
    <property type="protein sequence ID" value="SMC14108.1"/>
    <property type="molecule type" value="Genomic_DNA"/>
</dbReference>
<evidence type="ECO:0000259" key="5">
    <source>
        <dbReference type="SMART" id="SM00889"/>
    </source>
</evidence>
<dbReference type="GO" id="GO:0003746">
    <property type="term" value="F:translation elongation factor activity"/>
    <property type="evidence" value="ECO:0007669"/>
    <property type="project" value="UniProtKB-KW"/>
</dbReference>
<proteinExistence type="predicted"/>
<evidence type="ECO:0000256" key="1">
    <source>
        <dbReference type="ARBA" id="ARBA00022741"/>
    </source>
</evidence>
<dbReference type="PANTHER" id="PTHR43261:SF7">
    <property type="entry name" value="ELONGATION FACTOR G-LIKE PROTEIN"/>
    <property type="match status" value="1"/>
</dbReference>
<dbReference type="SMART" id="SM00889">
    <property type="entry name" value="EFG_IV"/>
    <property type="match status" value="1"/>
</dbReference>
<dbReference type="InterPro" id="IPR000640">
    <property type="entry name" value="EFG_V-like"/>
</dbReference>
<dbReference type="Pfam" id="PF00009">
    <property type="entry name" value="GTP_EFTU"/>
    <property type="match status" value="1"/>
</dbReference>
<dbReference type="SUPFAM" id="SSF52540">
    <property type="entry name" value="P-loop containing nucleoside triphosphate hydrolases"/>
    <property type="match status" value="1"/>
</dbReference>
<dbReference type="InterPro" id="IPR000795">
    <property type="entry name" value="T_Tr_GTP-bd_dom"/>
</dbReference>
<evidence type="ECO:0000313" key="7">
    <source>
        <dbReference type="Proteomes" id="UP000193224"/>
    </source>
</evidence>
<dbReference type="Pfam" id="PF14492">
    <property type="entry name" value="EFG_III"/>
    <property type="match status" value="1"/>
</dbReference>
<dbReference type="NCBIfam" id="NF009379">
    <property type="entry name" value="PRK12740.1-3"/>
    <property type="match status" value="1"/>
</dbReference>
<evidence type="ECO:0000313" key="6">
    <source>
        <dbReference type="EMBL" id="SMC14108.1"/>
    </source>
</evidence>
<dbReference type="Gene3D" id="3.40.50.300">
    <property type="entry name" value="P-loop containing nucleotide triphosphate hydrolases"/>
    <property type="match status" value="1"/>
</dbReference>
<keyword evidence="1" id="KW-0547">Nucleotide-binding</keyword>
<evidence type="ECO:0000256" key="3">
    <source>
        <dbReference type="ARBA" id="ARBA00022917"/>
    </source>
</evidence>
<sequence>MRAIAVTGPSGSGKTTLVEAMASLEGSRSQSLKLMGDIGVTMFEYMEDKWAVLDIPGGHDNLSQIGSVLAASDAAVLCVPAETDAAVLAAPYLRILEETGMPVFIFINKIDVAADRVSDIVSALQRYCRHGIVLRQVPMRSDNEIVGAIDLISERAWEYREGERSTLVEVPEKMFNREQEARTELLESLADFDDNLLEQIIEDQSLLTEDVYEVATRVLQRHDLVLSFLGAASHGNGIQRLMKSLRHEAPQVEALRERLNLPDDILAVSCSADHLKHVGKAILIRALGDGVQSSIRLGGGMIGSLNAIDVKTPVSSLAPGKFALIIKSDHVAPGNFYTSNKTIDLPEWTEAHPAALRRLVEPVHEKDDNKLSTALARLAEIDPGLTLAQDETSGLLEIGVQGPLHLRRTVEKLAEAYGIEVECSDVPTAFRETIRKGVEKRYRHRKQSGGAGQFADVVVAIAPGVRGSGFEFGDTVKGGAVPRNYIPSVEAGAREALTSGPSGYPVVDLRVTLLDGKTHSVDSSDYAFQMAGQSATREALSEIGTFVLQPILKLEVHVPSIFAGSLAQLASGLTGQVLGFEAHPTATGWDVFRTLLPMASHEEFSRALGSATRGTAWFESNLDHYEQTREYAAADA</sequence>
<dbReference type="Pfam" id="PF03764">
    <property type="entry name" value="EFG_IV"/>
    <property type="match status" value="1"/>
</dbReference>
<name>A0A1X7BWT8_9RHOB</name>
<evidence type="ECO:0000256" key="2">
    <source>
        <dbReference type="ARBA" id="ARBA00022768"/>
    </source>
</evidence>
<keyword evidence="2 6" id="KW-0251">Elongation factor</keyword>
<keyword evidence="4" id="KW-0342">GTP-binding</keyword>
<dbReference type="PANTHER" id="PTHR43261">
    <property type="entry name" value="TRANSLATION ELONGATION FACTOR G-RELATED"/>
    <property type="match status" value="1"/>
</dbReference>
<dbReference type="GO" id="GO:0097216">
    <property type="term" value="F:guanosine tetraphosphate binding"/>
    <property type="evidence" value="ECO:0007669"/>
    <property type="project" value="UniProtKB-ARBA"/>
</dbReference>
<dbReference type="InterPro" id="IPR035647">
    <property type="entry name" value="EFG_III/V"/>
</dbReference>
<dbReference type="GO" id="GO:0005525">
    <property type="term" value="F:GTP binding"/>
    <property type="evidence" value="ECO:0007669"/>
    <property type="project" value="UniProtKB-KW"/>
</dbReference>
<dbReference type="OrthoDB" id="9802948at2"/>
<accession>A0A1X7BWT8</accession>
<dbReference type="Proteomes" id="UP000193224">
    <property type="component" value="Unassembled WGS sequence"/>
</dbReference>
<dbReference type="InterPro" id="IPR020568">
    <property type="entry name" value="Ribosomal_Su5_D2-typ_SF"/>
</dbReference>
<dbReference type="CDD" id="cd01434">
    <property type="entry name" value="EFG_mtEFG1_IV"/>
    <property type="match status" value="1"/>
</dbReference>
<dbReference type="SUPFAM" id="SSF54980">
    <property type="entry name" value="EF-G C-terminal domain-like"/>
    <property type="match status" value="2"/>
</dbReference>